<accession>A0A812MEX8</accession>
<feature type="region of interest" description="Disordered" evidence="1">
    <location>
        <begin position="1"/>
        <end position="72"/>
    </location>
</feature>
<gene>
    <name evidence="2" type="ORF">SPIL2461_LOCUS5669</name>
</gene>
<evidence type="ECO:0000313" key="2">
    <source>
        <dbReference type="EMBL" id="CAE7264698.1"/>
    </source>
</evidence>
<dbReference type="Proteomes" id="UP000649617">
    <property type="component" value="Unassembled WGS sequence"/>
</dbReference>
<evidence type="ECO:0000256" key="1">
    <source>
        <dbReference type="SAM" id="MobiDB-lite"/>
    </source>
</evidence>
<name>A0A812MEX8_SYMPI</name>
<dbReference type="EMBL" id="CAJNIZ010008152">
    <property type="protein sequence ID" value="CAE7264698.1"/>
    <property type="molecule type" value="Genomic_DNA"/>
</dbReference>
<protein>
    <submittedName>
        <fullName evidence="2">Uncharacterized protein</fullName>
    </submittedName>
</protein>
<evidence type="ECO:0000313" key="3">
    <source>
        <dbReference type="Proteomes" id="UP000649617"/>
    </source>
</evidence>
<keyword evidence="3" id="KW-1185">Reference proteome</keyword>
<proteinExistence type="predicted"/>
<comment type="caution">
    <text evidence="2">The sequence shown here is derived from an EMBL/GenBank/DDBJ whole genome shotgun (WGS) entry which is preliminary data.</text>
</comment>
<organism evidence="2 3">
    <name type="scientific">Symbiodinium pilosum</name>
    <name type="common">Dinoflagellate</name>
    <dbReference type="NCBI Taxonomy" id="2952"/>
    <lineage>
        <taxon>Eukaryota</taxon>
        <taxon>Sar</taxon>
        <taxon>Alveolata</taxon>
        <taxon>Dinophyceae</taxon>
        <taxon>Suessiales</taxon>
        <taxon>Symbiodiniaceae</taxon>
        <taxon>Symbiodinium</taxon>
    </lineage>
</organism>
<reference evidence="2" key="1">
    <citation type="submission" date="2021-02" db="EMBL/GenBank/DDBJ databases">
        <authorList>
            <person name="Dougan E. K."/>
            <person name="Rhodes N."/>
            <person name="Thang M."/>
            <person name="Chan C."/>
        </authorList>
    </citation>
    <scope>NUCLEOTIDE SEQUENCE</scope>
</reference>
<feature type="compositionally biased region" description="Polar residues" evidence="1">
    <location>
        <begin position="1"/>
        <end position="11"/>
    </location>
</feature>
<feature type="non-terminal residue" evidence="2">
    <location>
        <position position="1"/>
    </location>
</feature>
<feature type="non-terminal residue" evidence="2">
    <location>
        <position position="72"/>
    </location>
</feature>
<feature type="compositionally biased region" description="Low complexity" evidence="1">
    <location>
        <begin position="12"/>
        <end position="32"/>
    </location>
</feature>
<dbReference type="AlphaFoldDB" id="A0A812MEX8"/>
<sequence>STSEGQDAHATSASSKEGSGESCSEGGKSSQGTTGQNAPRAFDSTAEIPILQRDENRQGTAGEGGRHSQRDQ</sequence>